<comment type="function">
    <text evidence="9">Scaffold protein that participates in the c-ring assembly of mitochondrial ATP synthase (F(1)F(0) ATP synthase or complex V) by facilitating the membrane insertion and oligomer formation of the subunit c/ATP5MC3. Participates in the incorporation of the c-ring into vestigial complexes. Additionally influences the incorporation of subunits MT-ATP6, MT-ATP8, ATP5MJ, and ATP5MK in the ATP synthase.</text>
</comment>
<keyword evidence="8 11" id="KW-0472">Membrane</keyword>
<dbReference type="PANTHER" id="PTHR13141:SF4">
    <property type="entry name" value="TRANSMEMBRANE PROTEIN 242"/>
    <property type="match status" value="1"/>
</dbReference>
<keyword evidence="7" id="KW-0496">Mitochondrion</keyword>
<evidence type="ECO:0000256" key="7">
    <source>
        <dbReference type="ARBA" id="ARBA00023128"/>
    </source>
</evidence>
<comment type="similarity">
    <text evidence="2">Belongs to the TMEM242 family.</text>
</comment>
<feature type="region of interest" description="Disordered" evidence="10">
    <location>
        <begin position="1"/>
        <end position="21"/>
    </location>
</feature>
<evidence type="ECO:0000256" key="1">
    <source>
        <dbReference type="ARBA" id="ARBA00004448"/>
    </source>
</evidence>
<keyword evidence="6 11" id="KW-1133">Transmembrane helix</keyword>
<gene>
    <name evidence="12" type="primary">TMEM242</name>
</gene>
<evidence type="ECO:0000256" key="3">
    <source>
        <dbReference type="ARBA" id="ARBA00013934"/>
    </source>
</evidence>
<organism evidence="12">
    <name type="scientific">Nothobranchius kadleci</name>
    <name type="common">African annual killifish</name>
    <dbReference type="NCBI Taxonomy" id="1051664"/>
    <lineage>
        <taxon>Eukaryota</taxon>
        <taxon>Metazoa</taxon>
        <taxon>Chordata</taxon>
        <taxon>Craniata</taxon>
        <taxon>Vertebrata</taxon>
        <taxon>Euteleostomi</taxon>
        <taxon>Actinopterygii</taxon>
        <taxon>Neopterygii</taxon>
        <taxon>Teleostei</taxon>
        <taxon>Neoteleostei</taxon>
        <taxon>Acanthomorphata</taxon>
        <taxon>Ovalentaria</taxon>
        <taxon>Atherinomorphae</taxon>
        <taxon>Cyprinodontiformes</taxon>
        <taxon>Nothobranchiidae</taxon>
        <taxon>Nothobranchius</taxon>
    </lineage>
</organism>
<reference evidence="12" key="1">
    <citation type="submission" date="2016-05" db="EMBL/GenBank/DDBJ databases">
        <authorList>
            <person name="Lavstsen T."/>
            <person name="Jespersen J.S."/>
        </authorList>
    </citation>
    <scope>NUCLEOTIDE SEQUENCE</scope>
    <source>
        <tissue evidence="12">Brain</tissue>
    </source>
</reference>
<evidence type="ECO:0000256" key="4">
    <source>
        <dbReference type="ARBA" id="ARBA00022692"/>
    </source>
</evidence>
<dbReference type="PANTHER" id="PTHR13141">
    <property type="entry name" value="TRANSMEMBRANE PROTEIN 242"/>
    <property type="match status" value="1"/>
</dbReference>
<reference evidence="12" key="2">
    <citation type="submission" date="2016-06" db="EMBL/GenBank/DDBJ databases">
        <title>The genome of a short-lived fish provides insights into sex chromosome evolution and the genetic control of aging.</title>
        <authorList>
            <person name="Reichwald K."/>
            <person name="Felder M."/>
            <person name="Petzold A."/>
            <person name="Koch P."/>
            <person name="Groth M."/>
            <person name="Platzer M."/>
        </authorList>
    </citation>
    <scope>NUCLEOTIDE SEQUENCE</scope>
    <source>
        <tissue evidence="12">Brain</tissue>
    </source>
</reference>
<dbReference type="EMBL" id="HADZ01022120">
    <property type="protein sequence ID" value="SBP86061.1"/>
    <property type="molecule type" value="Transcribed_RNA"/>
</dbReference>
<protein>
    <recommendedName>
        <fullName evidence="3">Transmembrane protein 242</fullName>
    </recommendedName>
</protein>
<feature type="compositionally biased region" description="Basic and acidic residues" evidence="10">
    <location>
        <begin position="9"/>
        <end position="21"/>
    </location>
</feature>
<evidence type="ECO:0000256" key="10">
    <source>
        <dbReference type="SAM" id="MobiDB-lite"/>
    </source>
</evidence>
<keyword evidence="4 11" id="KW-0812">Transmembrane</keyword>
<accession>A0A1A8D5E8</accession>
<evidence type="ECO:0000256" key="8">
    <source>
        <dbReference type="ARBA" id="ARBA00023136"/>
    </source>
</evidence>
<dbReference type="AlphaFoldDB" id="A0A1A8D5E8"/>
<dbReference type="GO" id="GO:0005743">
    <property type="term" value="C:mitochondrial inner membrane"/>
    <property type="evidence" value="ECO:0007669"/>
    <property type="project" value="UniProtKB-SubCell"/>
</dbReference>
<dbReference type="InterPro" id="IPR009792">
    <property type="entry name" value="TMEM242"/>
</dbReference>
<evidence type="ECO:0000256" key="2">
    <source>
        <dbReference type="ARBA" id="ARBA00007570"/>
    </source>
</evidence>
<sequence length="114" mass="12337">MTAADADEDPRSRNEAKSHEDVKLQTLKGAAFLTTVASAGMIAGFGSTLALAKKKSPEWFSKDLRELLADGHRASRLCCRVFDLVGRVSDSVSWVSDSVSRVFDFACRKATVGI</sequence>
<evidence type="ECO:0000256" key="6">
    <source>
        <dbReference type="ARBA" id="ARBA00022989"/>
    </source>
</evidence>
<dbReference type="Pfam" id="PF07096">
    <property type="entry name" value="DUF1358"/>
    <property type="match status" value="1"/>
</dbReference>
<evidence type="ECO:0000256" key="11">
    <source>
        <dbReference type="SAM" id="Phobius"/>
    </source>
</evidence>
<comment type="subcellular location">
    <subcellularLocation>
        <location evidence="1">Mitochondrion inner membrane</location>
        <topology evidence="1">Multi-pass membrane protein</topology>
    </subcellularLocation>
</comment>
<evidence type="ECO:0000256" key="9">
    <source>
        <dbReference type="ARBA" id="ARBA00045905"/>
    </source>
</evidence>
<feature type="transmembrane region" description="Helical" evidence="11">
    <location>
        <begin position="30"/>
        <end position="52"/>
    </location>
</feature>
<proteinExistence type="inferred from homology"/>
<keyword evidence="5" id="KW-0999">Mitochondrion inner membrane</keyword>
<evidence type="ECO:0000313" key="12">
    <source>
        <dbReference type="EMBL" id="SBP86061.1"/>
    </source>
</evidence>
<evidence type="ECO:0000256" key="5">
    <source>
        <dbReference type="ARBA" id="ARBA00022792"/>
    </source>
</evidence>
<name>A0A1A8D5E8_NOTKA</name>